<keyword evidence="2" id="KW-0560">Oxidoreductase</keyword>
<dbReference type="PRINTS" id="PR00081">
    <property type="entry name" value="GDHRDH"/>
</dbReference>
<evidence type="ECO:0000313" key="4">
    <source>
        <dbReference type="EMBL" id="KMS53037.1"/>
    </source>
</evidence>
<name>A0A0J7XN09_9SPHN</name>
<dbReference type="STRING" id="1420583.V473_18785"/>
<dbReference type="PANTHER" id="PTHR43669">
    <property type="entry name" value="5-KETO-D-GLUCONATE 5-REDUCTASE"/>
    <property type="match status" value="1"/>
</dbReference>
<dbReference type="EMBL" id="JACT01000005">
    <property type="protein sequence ID" value="KMS53037.1"/>
    <property type="molecule type" value="Genomic_DNA"/>
</dbReference>
<comment type="caution">
    <text evidence="4">The sequence shown here is derived from an EMBL/GenBank/DDBJ whole genome shotgun (WGS) entry which is preliminary data.</text>
</comment>
<evidence type="ECO:0000256" key="3">
    <source>
        <dbReference type="ARBA" id="ARBA00051383"/>
    </source>
</evidence>
<dbReference type="Gene3D" id="3.40.50.720">
    <property type="entry name" value="NAD(P)-binding Rossmann-like Domain"/>
    <property type="match status" value="1"/>
</dbReference>
<keyword evidence="5" id="KW-1185">Reference proteome</keyword>
<dbReference type="FunFam" id="3.40.50.720:FF:000084">
    <property type="entry name" value="Short-chain dehydrogenase reductase"/>
    <property type="match status" value="1"/>
</dbReference>
<evidence type="ECO:0000256" key="1">
    <source>
        <dbReference type="ARBA" id="ARBA00006484"/>
    </source>
</evidence>
<dbReference type="InterPro" id="IPR036291">
    <property type="entry name" value="NAD(P)-bd_dom_sf"/>
</dbReference>
<dbReference type="AlphaFoldDB" id="A0A0J7XN09"/>
<gene>
    <name evidence="4" type="ORF">V473_18785</name>
</gene>
<evidence type="ECO:0000313" key="5">
    <source>
        <dbReference type="Proteomes" id="UP000052232"/>
    </source>
</evidence>
<dbReference type="SUPFAM" id="SSF51735">
    <property type="entry name" value="NAD(P)-binding Rossmann-fold domains"/>
    <property type="match status" value="1"/>
</dbReference>
<dbReference type="Pfam" id="PF13561">
    <property type="entry name" value="adh_short_C2"/>
    <property type="match status" value="1"/>
</dbReference>
<dbReference type="CDD" id="cd05233">
    <property type="entry name" value="SDR_c"/>
    <property type="match status" value="1"/>
</dbReference>
<dbReference type="GO" id="GO:0016491">
    <property type="term" value="F:oxidoreductase activity"/>
    <property type="evidence" value="ECO:0007669"/>
    <property type="project" value="UniProtKB-KW"/>
</dbReference>
<dbReference type="PROSITE" id="PS00061">
    <property type="entry name" value="ADH_SHORT"/>
    <property type="match status" value="1"/>
</dbReference>
<dbReference type="RefSeq" id="WP_066607780.1">
    <property type="nucleotide sequence ID" value="NZ_KQ130436.1"/>
</dbReference>
<dbReference type="InterPro" id="IPR002347">
    <property type="entry name" value="SDR_fam"/>
</dbReference>
<comment type="catalytic activity">
    <reaction evidence="3">
        <text>2,5-dichlorocyclohexa-2,5-dien-1,4-diol + NAD(+) = 2,5-dichlorohydroquinone + NADH + H(+)</text>
        <dbReference type="Rhea" id="RHEA:15741"/>
        <dbReference type="ChEBI" id="CHEBI:15378"/>
        <dbReference type="ChEBI" id="CHEBI:27545"/>
        <dbReference type="ChEBI" id="CHEBI:28975"/>
        <dbReference type="ChEBI" id="CHEBI:57540"/>
        <dbReference type="ChEBI" id="CHEBI:57945"/>
    </reaction>
</comment>
<proteinExistence type="inferred from homology"/>
<accession>A0A0J7XN09</accession>
<dbReference type="PATRIC" id="fig|1420583.3.peg.3554"/>
<protein>
    <submittedName>
        <fullName evidence="4">Oxidoreductase</fullName>
    </submittedName>
</protein>
<dbReference type="PANTHER" id="PTHR43669:SF3">
    <property type="entry name" value="ALCOHOL DEHYDROGENASE, PUTATIVE (AFU_ORTHOLOGUE AFUA_3G03445)-RELATED"/>
    <property type="match status" value="1"/>
</dbReference>
<dbReference type="Proteomes" id="UP000052232">
    <property type="component" value="Unassembled WGS sequence"/>
</dbReference>
<reference evidence="4 5" key="1">
    <citation type="journal article" date="2015" name="G3 (Bethesda)">
        <title>Insights into Ongoing Evolution of the Hexachlorocyclohexane Catabolic Pathway from Comparative Genomics of Ten Sphingomonadaceae Strains.</title>
        <authorList>
            <person name="Pearce S.L."/>
            <person name="Oakeshott J.G."/>
            <person name="Pandey G."/>
        </authorList>
    </citation>
    <scope>NUCLEOTIDE SEQUENCE [LARGE SCALE GENOMIC DNA]</scope>
    <source>
        <strain evidence="4 5">LL01</strain>
    </source>
</reference>
<comment type="similarity">
    <text evidence="1">Belongs to the short-chain dehydrogenases/reductases (SDR) family.</text>
</comment>
<evidence type="ECO:0000256" key="2">
    <source>
        <dbReference type="ARBA" id="ARBA00023002"/>
    </source>
</evidence>
<dbReference type="InterPro" id="IPR020904">
    <property type="entry name" value="Sc_DH/Rdtase_CS"/>
</dbReference>
<sequence>MRVIITGAASGIGRACAQLLADGGAIAGEHRMLLVDRDAANLQIVADAIGPAAATCVVDLAQLDCGDRIVAAALAHMGGIDAVVSNAGIIMGGALVDLPVEDFDRIFAINTRSAWLLGKAAHPHLKVSKGAFVATASMSATAPTPALGFYSCSKAALLMMIRQLSIEWGPDGIRCNSVSPGPTYTPMTAAGYDDKARRDQREASIPLGKLGMAEDVANAILFLIGPQAGHISGIDILVDGGMSNMLMPASGGGTGQKRQD</sequence>
<organism evidence="4 5">
    <name type="scientific">Sphingobium cupriresistens LL01</name>
    <dbReference type="NCBI Taxonomy" id="1420583"/>
    <lineage>
        <taxon>Bacteria</taxon>
        <taxon>Pseudomonadati</taxon>
        <taxon>Pseudomonadota</taxon>
        <taxon>Alphaproteobacteria</taxon>
        <taxon>Sphingomonadales</taxon>
        <taxon>Sphingomonadaceae</taxon>
        <taxon>Sphingobium</taxon>
    </lineage>
</organism>
<dbReference type="PRINTS" id="PR00080">
    <property type="entry name" value="SDRFAMILY"/>
</dbReference>